<gene>
    <name evidence="7" type="ORF">A3J00_00785</name>
</gene>
<comment type="catalytic activity">
    <reaction evidence="4">
        <text>oxaloacetate + acetyl-CoA + ADP + phosphate = citrate + ATP + CoA</text>
        <dbReference type="Rhea" id="RHEA:21160"/>
        <dbReference type="ChEBI" id="CHEBI:16452"/>
        <dbReference type="ChEBI" id="CHEBI:16947"/>
        <dbReference type="ChEBI" id="CHEBI:30616"/>
        <dbReference type="ChEBI" id="CHEBI:43474"/>
        <dbReference type="ChEBI" id="CHEBI:57287"/>
        <dbReference type="ChEBI" id="CHEBI:57288"/>
        <dbReference type="ChEBI" id="CHEBI:456216"/>
        <dbReference type="EC" id="2.3.3.8"/>
    </reaction>
</comment>
<dbReference type="Gene3D" id="3.40.50.261">
    <property type="entry name" value="Succinyl-CoA synthetase domains"/>
    <property type="match status" value="1"/>
</dbReference>
<evidence type="ECO:0000256" key="1">
    <source>
        <dbReference type="ARBA" id="ARBA00022598"/>
    </source>
</evidence>
<dbReference type="EMBL" id="MHMR01000026">
    <property type="protein sequence ID" value="OGZ30189.1"/>
    <property type="molecule type" value="Genomic_DNA"/>
</dbReference>
<dbReference type="GO" id="GO:0003878">
    <property type="term" value="F:ATP citrate synthase activity"/>
    <property type="evidence" value="ECO:0007669"/>
    <property type="project" value="UniProtKB-EC"/>
</dbReference>
<dbReference type="Proteomes" id="UP000178428">
    <property type="component" value="Unassembled WGS sequence"/>
</dbReference>
<dbReference type="PIRSF" id="PIRSF001554">
    <property type="entry name" value="SucCS_beta"/>
    <property type="match status" value="1"/>
</dbReference>
<dbReference type="InterPro" id="IPR005809">
    <property type="entry name" value="Succ_CoA_ligase-like_bsu"/>
</dbReference>
<keyword evidence="2" id="KW-0547">Nucleotide-binding</keyword>
<comment type="caution">
    <text evidence="7">The sequence shown here is derived from an EMBL/GenBank/DDBJ whole genome shotgun (WGS) entry which is preliminary data.</text>
</comment>
<dbReference type="Pfam" id="PF16114">
    <property type="entry name" value="Citrate_bind"/>
    <property type="match status" value="1"/>
</dbReference>
<feature type="domain" description="ATP-grasp fold succinyl-CoA synthetase-type" evidence="5">
    <location>
        <begin position="2"/>
        <end position="182"/>
    </location>
</feature>
<organism evidence="7 8">
    <name type="scientific">Candidatus Niyogibacteria bacterium RIFCSPLOWO2_02_FULL_45_13</name>
    <dbReference type="NCBI Taxonomy" id="1801725"/>
    <lineage>
        <taxon>Bacteria</taxon>
        <taxon>Candidatus Niyogiibacteriota</taxon>
    </lineage>
</organism>
<keyword evidence="3" id="KW-0012">Acyltransferase</keyword>
<dbReference type="PANTHER" id="PTHR11815">
    <property type="entry name" value="SUCCINYL-COA SYNTHETASE BETA CHAIN"/>
    <property type="match status" value="1"/>
</dbReference>
<name>A0A1G2EWL2_9BACT</name>
<dbReference type="STRING" id="1801725.A3J00_00785"/>
<accession>A0A1G2EWL2</accession>
<dbReference type="GO" id="GO:0005524">
    <property type="term" value="F:ATP binding"/>
    <property type="evidence" value="ECO:0007669"/>
    <property type="project" value="InterPro"/>
</dbReference>
<dbReference type="Gene3D" id="3.30.470.20">
    <property type="entry name" value="ATP-grasp fold, B domain"/>
    <property type="match status" value="1"/>
</dbReference>
<dbReference type="InterPro" id="IPR013650">
    <property type="entry name" value="ATP-grasp_succ-CoA_synth-type"/>
</dbReference>
<evidence type="ECO:0000313" key="8">
    <source>
        <dbReference type="Proteomes" id="UP000178428"/>
    </source>
</evidence>
<protein>
    <submittedName>
        <fullName evidence="7">Uncharacterized protein</fullName>
    </submittedName>
</protein>
<keyword evidence="1" id="KW-0436">Ligase</keyword>
<dbReference type="InterPro" id="IPR016102">
    <property type="entry name" value="Succinyl-CoA_synth-like"/>
</dbReference>
<evidence type="ECO:0000256" key="3">
    <source>
        <dbReference type="ARBA" id="ARBA00023315"/>
    </source>
</evidence>
<sequence>MKLYEFEGQNLFKKYGIPVPESVLISKTGQKINFDPPYMLKAQVLSGDRKKAGGIMSANSQSSAQKAIAALLKKEVNFEPVKKVLAAKKLNPLAEYYLSFSYDTGSQGPVFAVSPKGGSGIANADVFPIDIIFGLRPFVVREYLAKAGFISDDITKVADIAQKLWQLFLDENLVLSEINPLIKTKKKEFIAADSKIITKTRRRVEHLGGDIAILASGGGASVLSIDALIEAGGDPANYTEYSGNPSAELVMELTKEVLGQKNLKGCWVVGGTANFTDIFETLSGFVRGLRQIKPKPAYPIVIRRDGPRQKEAAEMLRAVAKKEGYNFHVFGSETSIASSARTIVDLSYKNKK</sequence>
<dbReference type="GO" id="GO:0042709">
    <property type="term" value="C:succinate-CoA ligase complex"/>
    <property type="evidence" value="ECO:0007669"/>
    <property type="project" value="TreeGrafter"/>
</dbReference>
<dbReference type="SUPFAM" id="SSF56059">
    <property type="entry name" value="Glutathione synthetase ATP-binding domain-like"/>
    <property type="match status" value="1"/>
</dbReference>
<proteinExistence type="predicted"/>
<dbReference type="GO" id="GO:0006099">
    <property type="term" value="P:tricarboxylic acid cycle"/>
    <property type="evidence" value="ECO:0007669"/>
    <property type="project" value="InterPro"/>
</dbReference>
<evidence type="ECO:0000256" key="2">
    <source>
        <dbReference type="ARBA" id="ARBA00022741"/>
    </source>
</evidence>
<reference evidence="7 8" key="1">
    <citation type="journal article" date="2016" name="Nat. Commun.">
        <title>Thousands of microbial genomes shed light on interconnected biogeochemical processes in an aquifer system.</title>
        <authorList>
            <person name="Anantharaman K."/>
            <person name="Brown C.T."/>
            <person name="Hug L.A."/>
            <person name="Sharon I."/>
            <person name="Castelle C.J."/>
            <person name="Probst A.J."/>
            <person name="Thomas B.C."/>
            <person name="Singh A."/>
            <person name="Wilkins M.J."/>
            <person name="Karaoz U."/>
            <person name="Brodie E.L."/>
            <person name="Williams K.H."/>
            <person name="Hubbard S.S."/>
            <person name="Banfield J.F."/>
        </authorList>
    </citation>
    <scope>NUCLEOTIDE SEQUENCE [LARGE SCALE GENOMIC DNA]</scope>
</reference>
<dbReference type="Pfam" id="PF08442">
    <property type="entry name" value="ATP-grasp_2"/>
    <property type="match status" value="1"/>
</dbReference>
<dbReference type="SUPFAM" id="SSF52210">
    <property type="entry name" value="Succinyl-CoA synthetase domains"/>
    <property type="match status" value="1"/>
</dbReference>
<dbReference type="InterPro" id="IPR032263">
    <property type="entry name" value="Citrate-bd"/>
</dbReference>
<dbReference type="Gene3D" id="3.30.1490.20">
    <property type="entry name" value="ATP-grasp fold, A domain"/>
    <property type="match status" value="1"/>
</dbReference>
<keyword evidence="3" id="KW-0808">Transferase</keyword>
<evidence type="ECO:0000256" key="4">
    <source>
        <dbReference type="ARBA" id="ARBA00047593"/>
    </source>
</evidence>
<evidence type="ECO:0000259" key="6">
    <source>
        <dbReference type="Pfam" id="PF16114"/>
    </source>
</evidence>
<dbReference type="GO" id="GO:0006104">
    <property type="term" value="P:succinyl-CoA metabolic process"/>
    <property type="evidence" value="ECO:0007669"/>
    <property type="project" value="TreeGrafter"/>
</dbReference>
<evidence type="ECO:0000313" key="7">
    <source>
        <dbReference type="EMBL" id="OGZ30189.1"/>
    </source>
</evidence>
<dbReference type="PANTHER" id="PTHR11815:SF10">
    <property type="entry name" value="SUCCINATE--COA LIGASE [GDP-FORMING] SUBUNIT BETA, MITOCHONDRIAL"/>
    <property type="match status" value="1"/>
</dbReference>
<evidence type="ECO:0000259" key="5">
    <source>
        <dbReference type="Pfam" id="PF08442"/>
    </source>
</evidence>
<dbReference type="AlphaFoldDB" id="A0A1G2EWL2"/>
<feature type="domain" description="ATP-citrate synthase citrate-binding" evidence="6">
    <location>
        <begin position="192"/>
        <end position="338"/>
    </location>
</feature>
<dbReference type="InterPro" id="IPR013815">
    <property type="entry name" value="ATP_grasp_subdomain_1"/>
</dbReference>
<dbReference type="GO" id="GO:0004775">
    <property type="term" value="F:succinate-CoA ligase (ADP-forming) activity"/>
    <property type="evidence" value="ECO:0007669"/>
    <property type="project" value="TreeGrafter"/>
</dbReference>